<feature type="region of interest" description="Disordered" evidence="1">
    <location>
        <begin position="30"/>
        <end position="52"/>
    </location>
</feature>
<gene>
    <name evidence="2" type="ORF">EYF80_043729</name>
</gene>
<proteinExistence type="predicted"/>
<sequence length="73" mass="8275">MFVGGWDPPVAGSGTPPPLLVFPGLKLHALPPRAEQEEQEEQEEEQEEQEEVLHRVTQKAFLCKKCITMDFVE</sequence>
<dbReference type="EMBL" id="SRLO01000810">
    <property type="protein sequence ID" value="TNN46075.1"/>
    <property type="molecule type" value="Genomic_DNA"/>
</dbReference>
<evidence type="ECO:0000256" key="1">
    <source>
        <dbReference type="SAM" id="MobiDB-lite"/>
    </source>
</evidence>
<comment type="caution">
    <text evidence="2">The sequence shown here is derived from an EMBL/GenBank/DDBJ whole genome shotgun (WGS) entry which is preliminary data.</text>
</comment>
<reference evidence="2 3" key="1">
    <citation type="submission" date="2019-03" db="EMBL/GenBank/DDBJ databases">
        <title>First draft genome of Liparis tanakae, snailfish: a comprehensive survey of snailfish specific genes.</title>
        <authorList>
            <person name="Kim W."/>
            <person name="Song I."/>
            <person name="Jeong J.-H."/>
            <person name="Kim D."/>
            <person name="Kim S."/>
            <person name="Ryu S."/>
            <person name="Song J.Y."/>
            <person name="Lee S.K."/>
        </authorList>
    </citation>
    <scope>NUCLEOTIDE SEQUENCE [LARGE SCALE GENOMIC DNA]</scope>
    <source>
        <tissue evidence="2">Muscle</tissue>
    </source>
</reference>
<accession>A0A4Z2FYZ5</accession>
<name>A0A4Z2FYZ5_9TELE</name>
<dbReference type="AlphaFoldDB" id="A0A4Z2FYZ5"/>
<dbReference type="Proteomes" id="UP000314294">
    <property type="component" value="Unassembled WGS sequence"/>
</dbReference>
<evidence type="ECO:0000313" key="2">
    <source>
        <dbReference type="EMBL" id="TNN46075.1"/>
    </source>
</evidence>
<organism evidence="2 3">
    <name type="scientific">Liparis tanakae</name>
    <name type="common">Tanaka's snailfish</name>
    <dbReference type="NCBI Taxonomy" id="230148"/>
    <lineage>
        <taxon>Eukaryota</taxon>
        <taxon>Metazoa</taxon>
        <taxon>Chordata</taxon>
        <taxon>Craniata</taxon>
        <taxon>Vertebrata</taxon>
        <taxon>Euteleostomi</taxon>
        <taxon>Actinopterygii</taxon>
        <taxon>Neopterygii</taxon>
        <taxon>Teleostei</taxon>
        <taxon>Neoteleostei</taxon>
        <taxon>Acanthomorphata</taxon>
        <taxon>Eupercaria</taxon>
        <taxon>Perciformes</taxon>
        <taxon>Cottioidei</taxon>
        <taxon>Cottales</taxon>
        <taxon>Liparidae</taxon>
        <taxon>Liparis</taxon>
    </lineage>
</organism>
<protein>
    <submittedName>
        <fullName evidence="2">Uncharacterized protein</fullName>
    </submittedName>
</protein>
<keyword evidence="3" id="KW-1185">Reference proteome</keyword>
<evidence type="ECO:0000313" key="3">
    <source>
        <dbReference type="Proteomes" id="UP000314294"/>
    </source>
</evidence>
<feature type="compositionally biased region" description="Acidic residues" evidence="1">
    <location>
        <begin position="37"/>
        <end position="50"/>
    </location>
</feature>